<proteinExistence type="predicted"/>
<name>A0AAW8FUF6_9ACTN</name>
<dbReference type="Proteomes" id="UP001234216">
    <property type="component" value="Unassembled WGS sequence"/>
</dbReference>
<dbReference type="RefSeq" id="WP_306984730.1">
    <property type="nucleotide sequence ID" value="NZ_JAUSYQ010000002.1"/>
</dbReference>
<evidence type="ECO:0000313" key="1">
    <source>
        <dbReference type="EMBL" id="MDQ0912398.1"/>
    </source>
</evidence>
<accession>A0AAW8FUF6</accession>
<comment type="caution">
    <text evidence="1">The sequence shown here is derived from an EMBL/GenBank/DDBJ whole genome shotgun (WGS) entry which is preliminary data.</text>
</comment>
<dbReference type="AlphaFoldDB" id="A0AAW8FUF6"/>
<reference evidence="1" key="1">
    <citation type="submission" date="2023-07" db="EMBL/GenBank/DDBJ databases">
        <title>Comparative genomics of wheat-associated soil bacteria to identify genetic determinants of phenazine resistance.</title>
        <authorList>
            <person name="Mouncey N."/>
        </authorList>
    </citation>
    <scope>NUCLEOTIDE SEQUENCE</scope>
    <source>
        <strain evidence="1">V4I22</strain>
    </source>
</reference>
<evidence type="ECO:0000313" key="2">
    <source>
        <dbReference type="Proteomes" id="UP001234216"/>
    </source>
</evidence>
<gene>
    <name evidence="1" type="ORF">QFZ22_008383</name>
</gene>
<sequence length="68" mass="7453">MTDSRLVKAQVRNSGDAHAEPGGLAVTGVLVGDVYLSRPAATARSSYRYQVEQVFPWTSWAARTSWLN</sequence>
<protein>
    <submittedName>
        <fullName evidence="1">Uncharacterized protein</fullName>
    </submittedName>
</protein>
<organism evidence="1 2">
    <name type="scientific">Streptomyces canus</name>
    <dbReference type="NCBI Taxonomy" id="58343"/>
    <lineage>
        <taxon>Bacteria</taxon>
        <taxon>Bacillati</taxon>
        <taxon>Actinomycetota</taxon>
        <taxon>Actinomycetes</taxon>
        <taxon>Kitasatosporales</taxon>
        <taxon>Streptomycetaceae</taxon>
        <taxon>Streptomyces</taxon>
        <taxon>Streptomyces aurantiacus group</taxon>
    </lineage>
</organism>
<dbReference type="EMBL" id="JAUSZV010000005">
    <property type="protein sequence ID" value="MDQ0912398.1"/>
    <property type="molecule type" value="Genomic_DNA"/>
</dbReference>